<feature type="active site" evidence="8">
    <location>
        <position position="104"/>
    </location>
</feature>
<feature type="active site" evidence="7 9">
    <location>
        <position position="129"/>
    </location>
</feature>
<comment type="subunit">
    <text evidence="7">Fourteen ClpP subunits assemble into 2 heptameric rings which stack back to back to give a disk-like structure with a central cavity, resembling the structure of eukaryotic proteasomes.</text>
</comment>
<comment type="function">
    <text evidence="7 11">Cleaves peptides in various proteins in a process that requires ATP hydrolysis. Has a chymotrypsin-like activity. Plays a major role in the degradation of misfolded proteins.</text>
</comment>
<dbReference type="GO" id="GO:0006515">
    <property type="term" value="P:protein quality control for misfolded or incompletely synthesized proteins"/>
    <property type="evidence" value="ECO:0007669"/>
    <property type="project" value="TreeGrafter"/>
</dbReference>
<evidence type="ECO:0000256" key="7">
    <source>
        <dbReference type="HAMAP-Rule" id="MF_00444"/>
    </source>
</evidence>
<dbReference type="InterPro" id="IPR033135">
    <property type="entry name" value="ClpP_His_AS"/>
</dbReference>
<dbReference type="GO" id="GO:0009368">
    <property type="term" value="C:endopeptidase Clp complex"/>
    <property type="evidence" value="ECO:0007669"/>
    <property type="project" value="TreeGrafter"/>
</dbReference>
<dbReference type="Gene3D" id="3.90.226.10">
    <property type="entry name" value="2-enoyl-CoA Hydratase, Chain A, domain 1"/>
    <property type="match status" value="1"/>
</dbReference>
<comment type="similarity">
    <text evidence="1 7 12">Belongs to the peptidase S14 family.</text>
</comment>
<keyword evidence="3 7" id="KW-0645">Protease</keyword>
<dbReference type="NCBIfam" id="NF009205">
    <property type="entry name" value="PRK12553.1"/>
    <property type="match status" value="1"/>
</dbReference>
<dbReference type="Proteomes" id="UP000318065">
    <property type="component" value="Chromosome"/>
</dbReference>
<dbReference type="InterPro" id="IPR001907">
    <property type="entry name" value="ClpP"/>
</dbReference>
<evidence type="ECO:0000256" key="1">
    <source>
        <dbReference type="ARBA" id="ARBA00007039"/>
    </source>
</evidence>
<evidence type="ECO:0000256" key="9">
    <source>
        <dbReference type="PROSITE-ProRule" id="PRU10086"/>
    </source>
</evidence>
<dbReference type="AlphaFoldDB" id="A0A510HI98"/>
<dbReference type="Pfam" id="PF00574">
    <property type="entry name" value="CLP_protease"/>
    <property type="match status" value="1"/>
</dbReference>
<keyword evidence="15" id="KW-1185">Reference proteome</keyword>
<dbReference type="PROSITE" id="PS00382">
    <property type="entry name" value="CLP_PROTEASE_HIS"/>
    <property type="match status" value="1"/>
</dbReference>
<organism evidence="14 15">
    <name type="scientific">Rubrobacter xylanophilus</name>
    <dbReference type="NCBI Taxonomy" id="49319"/>
    <lineage>
        <taxon>Bacteria</taxon>
        <taxon>Bacillati</taxon>
        <taxon>Actinomycetota</taxon>
        <taxon>Rubrobacteria</taxon>
        <taxon>Rubrobacterales</taxon>
        <taxon>Rubrobacteraceae</taxon>
        <taxon>Rubrobacter</taxon>
    </lineage>
</organism>
<evidence type="ECO:0000256" key="5">
    <source>
        <dbReference type="ARBA" id="ARBA00022825"/>
    </source>
</evidence>
<dbReference type="SMR" id="A0A510HI98"/>
<dbReference type="HAMAP" id="MF_00444">
    <property type="entry name" value="ClpP"/>
    <property type="match status" value="1"/>
</dbReference>
<feature type="transmembrane region" description="Helical" evidence="13">
    <location>
        <begin position="94"/>
        <end position="112"/>
    </location>
</feature>
<keyword evidence="4 7" id="KW-0378">Hydrolase</keyword>
<keyword evidence="13" id="KW-0472">Membrane</keyword>
<dbReference type="InterPro" id="IPR023562">
    <property type="entry name" value="ClpP/TepA"/>
</dbReference>
<dbReference type="GO" id="GO:0005737">
    <property type="term" value="C:cytoplasm"/>
    <property type="evidence" value="ECO:0007669"/>
    <property type="project" value="UniProtKB-SubCell"/>
</dbReference>
<proteinExistence type="inferred from homology"/>
<dbReference type="EC" id="3.4.21.92" evidence="7 10"/>
<dbReference type="NCBIfam" id="TIGR00493">
    <property type="entry name" value="clpP"/>
    <property type="match status" value="1"/>
</dbReference>
<dbReference type="PANTHER" id="PTHR10381">
    <property type="entry name" value="ATP-DEPENDENT CLP PROTEASE PROTEOLYTIC SUBUNIT"/>
    <property type="match status" value="1"/>
</dbReference>
<dbReference type="PANTHER" id="PTHR10381:SF70">
    <property type="entry name" value="ATP-DEPENDENT CLP PROTEASE PROTEOLYTIC SUBUNIT"/>
    <property type="match status" value="1"/>
</dbReference>
<dbReference type="PRINTS" id="PR00127">
    <property type="entry name" value="CLPPROTEASEP"/>
</dbReference>
<keyword evidence="13" id="KW-1133">Transmembrane helix</keyword>
<evidence type="ECO:0000256" key="3">
    <source>
        <dbReference type="ARBA" id="ARBA00022670"/>
    </source>
</evidence>
<evidence type="ECO:0000256" key="2">
    <source>
        <dbReference type="ARBA" id="ARBA00022490"/>
    </source>
</evidence>
<dbReference type="GO" id="GO:0051117">
    <property type="term" value="F:ATPase binding"/>
    <property type="evidence" value="ECO:0007669"/>
    <property type="project" value="TreeGrafter"/>
</dbReference>
<dbReference type="EMBL" id="AP019791">
    <property type="protein sequence ID" value="BBL78995.1"/>
    <property type="molecule type" value="Genomic_DNA"/>
</dbReference>
<dbReference type="RefSeq" id="WP_011564516.1">
    <property type="nucleotide sequence ID" value="NZ_AP019791.1"/>
</dbReference>
<dbReference type="GO" id="GO:0004176">
    <property type="term" value="F:ATP-dependent peptidase activity"/>
    <property type="evidence" value="ECO:0007669"/>
    <property type="project" value="InterPro"/>
</dbReference>
<protein>
    <recommendedName>
        <fullName evidence="7 12">ATP-dependent Clp protease proteolytic subunit</fullName>
        <ecNumber evidence="7 10">3.4.21.92</ecNumber>
    </recommendedName>
    <alternativeName>
        <fullName evidence="7">Endopeptidase Clp</fullName>
    </alternativeName>
</protein>
<evidence type="ECO:0000256" key="4">
    <source>
        <dbReference type="ARBA" id="ARBA00022801"/>
    </source>
</evidence>
<name>A0A510HI98_9ACTN</name>
<evidence type="ECO:0000313" key="14">
    <source>
        <dbReference type="EMBL" id="BBL78995.1"/>
    </source>
</evidence>
<gene>
    <name evidence="7 14" type="primary">clpP</name>
    <name evidence="14" type="ORF">RxyAA322_08490</name>
</gene>
<dbReference type="GO" id="GO:0004252">
    <property type="term" value="F:serine-type endopeptidase activity"/>
    <property type="evidence" value="ECO:0007669"/>
    <property type="project" value="UniProtKB-UniRule"/>
</dbReference>
<dbReference type="OrthoDB" id="9802800at2"/>
<dbReference type="FunFam" id="3.90.226.10:FF:000002">
    <property type="entry name" value="ATP-dependent Clp protease proteolytic subunit"/>
    <property type="match status" value="1"/>
</dbReference>
<dbReference type="SUPFAM" id="SSF52096">
    <property type="entry name" value="ClpP/crotonase"/>
    <property type="match status" value="1"/>
</dbReference>
<reference evidence="14" key="1">
    <citation type="journal article" date="2019" name="Microbiol. Resour. Announc.">
        <title>Complete Genome Sequence of Rubrobacter xylanophilus Strain AA3-22, Isolated from Arima Onsen in Japan.</title>
        <authorList>
            <person name="Tomariguchi N."/>
            <person name="Miyazaki K."/>
        </authorList>
    </citation>
    <scope>NUCLEOTIDE SEQUENCE [LARGE SCALE GENOMIC DNA]</scope>
    <source>
        <strain evidence="14">AA3-22</strain>
    </source>
</reference>
<dbReference type="PROSITE" id="PS00381">
    <property type="entry name" value="CLP_PROTEASE_SER"/>
    <property type="match status" value="1"/>
</dbReference>
<keyword evidence="5 7" id="KW-0720">Serine protease</keyword>
<dbReference type="OMA" id="EIMHHKS"/>
<dbReference type="InterPro" id="IPR018215">
    <property type="entry name" value="ClpP_Ser_AS"/>
</dbReference>
<evidence type="ECO:0000256" key="13">
    <source>
        <dbReference type="SAM" id="Phobius"/>
    </source>
</evidence>
<comment type="catalytic activity">
    <reaction evidence="6 7 9">
        <text>Hydrolysis of proteins to small peptides in the presence of ATP and magnesium. alpha-casein is the usual test substrate. In the absence of ATP, only oligopeptides shorter than five residues are hydrolyzed (such as succinyl-Leu-Tyr-|-NHMec, and Leu-Tyr-Leu-|-Tyr-Trp, in which cleavage of the -Tyr-|-Leu- and -Tyr-|-Trp bonds also occurs).</text>
        <dbReference type="EC" id="3.4.21.92"/>
    </reaction>
</comment>
<keyword evidence="13" id="KW-0812">Transmembrane</keyword>
<keyword evidence="2 7" id="KW-0963">Cytoplasm</keyword>
<dbReference type="NCBIfam" id="NF001368">
    <property type="entry name" value="PRK00277.1"/>
    <property type="match status" value="1"/>
</dbReference>
<sequence length="200" mass="22150">MSYYDPQGVIPYVIEQSPRGERAMDIYSRLLKDRIIFLGTPVDDQVANAIMAQLLHLESEDPEQDINLYINSPGGSVSAGLAIYDTMQFVKPDIVTTALGMAASMGAFLLAAGTKGKRFALPNTRILLHQPAVGGLAGQASDVEIHARELIRTKRRLNEILSEHTGQPYDKIERDTDRDFIMGAEEAIEYGLIDDIVRHH</sequence>
<dbReference type="CDD" id="cd07017">
    <property type="entry name" value="S14_ClpP_2"/>
    <property type="match status" value="1"/>
</dbReference>
<dbReference type="InterPro" id="IPR029045">
    <property type="entry name" value="ClpP/crotonase-like_dom_sf"/>
</dbReference>
<comment type="subcellular location">
    <subcellularLocation>
        <location evidence="7">Cytoplasm</location>
    </subcellularLocation>
</comment>
<evidence type="ECO:0000256" key="6">
    <source>
        <dbReference type="ARBA" id="ARBA00034021"/>
    </source>
</evidence>
<evidence type="ECO:0000256" key="12">
    <source>
        <dbReference type="RuleBase" id="RU003567"/>
    </source>
</evidence>
<evidence type="ECO:0000256" key="8">
    <source>
        <dbReference type="PROSITE-ProRule" id="PRU10085"/>
    </source>
</evidence>
<evidence type="ECO:0000256" key="10">
    <source>
        <dbReference type="RuleBase" id="RU000549"/>
    </source>
</evidence>
<accession>A0A510HI98</accession>
<feature type="active site" description="Nucleophile" evidence="7">
    <location>
        <position position="104"/>
    </location>
</feature>
<evidence type="ECO:0000256" key="11">
    <source>
        <dbReference type="RuleBase" id="RU000550"/>
    </source>
</evidence>
<evidence type="ECO:0000313" key="15">
    <source>
        <dbReference type="Proteomes" id="UP000318065"/>
    </source>
</evidence>